<comment type="caution">
    <text evidence="1">The sequence shown here is derived from an EMBL/GenBank/DDBJ whole genome shotgun (WGS) entry which is preliminary data.</text>
</comment>
<dbReference type="Proteomes" id="UP001054252">
    <property type="component" value="Unassembled WGS sequence"/>
</dbReference>
<protein>
    <submittedName>
        <fullName evidence="1">Uncharacterized protein</fullName>
    </submittedName>
</protein>
<dbReference type="EMBL" id="BPVZ01000009">
    <property type="protein sequence ID" value="GKU95284.1"/>
    <property type="molecule type" value="Genomic_DNA"/>
</dbReference>
<evidence type="ECO:0000313" key="1">
    <source>
        <dbReference type="EMBL" id="GKU95284.1"/>
    </source>
</evidence>
<accession>A0AAV5IAC0</accession>
<proteinExistence type="predicted"/>
<evidence type="ECO:0000313" key="2">
    <source>
        <dbReference type="Proteomes" id="UP001054252"/>
    </source>
</evidence>
<organism evidence="1 2">
    <name type="scientific">Rubroshorea leprosula</name>
    <dbReference type="NCBI Taxonomy" id="152421"/>
    <lineage>
        <taxon>Eukaryota</taxon>
        <taxon>Viridiplantae</taxon>
        <taxon>Streptophyta</taxon>
        <taxon>Embryophyta</taxon>
        <taxon>Tracheophyta</taxon>
        <taxon>Spermatophyta</taxon>
        <taxon>Magnoliopsida</taxon>
        <taxon>eudicotyledons</taxon>
        <taxon>Gunneridae</taxon>
        <taxon>Pentapetalae</taxon>
        <taxon>rosids</taxon>
        <taxon>malvids</taxon>
        <taxon>Malvales</taxon>
        <taxon>Dipterocarpaceae</taxon>
        <taxon>Rubroshorea</taxon>
    </lineage>
</organism>
<sequence length="77" mass="9151">MLYKPQKGSLSQLHLQIEPEALFDTEQAGEHRREEIFERSSGRRAIMLEKRYTAYRIRTMKKGIMTAKRSRGMRGFF</sequence>
<keyword evidence="2" id="KW-1185">Reference proteome</keyword>
<gene>
    <name evidence="1" type="ORF">SLEP1_g8661</name>
</gene>
<reference evidence="1 2" key="1">
    <citation type="journal article" date="2021" name="Commun. Biol.">
        <title>The genome of Shorea leprosula (Dipterocarpaceae) highlights the ecological relevance of drought in aseasonal tropical rainforests.</title>
        <authorList>
            <person name="Ng K.K.S."/>
            <person name="Kobayashi M.J."/>
            <person name="Fawcett J.A."/>
            <person name="Hatakeyama M."/>
            <person name="Paape T."/>
            <person name="Ng C.H."/>
            <person name="Ang C.C."/>
            <person name="Tnah L.H."/>
            <person name="Lee C.T."/>
            <person name="Nishiyama T."/>
            <person name="Sese J."/>
            <person name="O'Brien M.J."/>
            <person name="Copetti D."/>
            <person name="Mohd Noor M.I."/>
            <person name="Ong R.C."/>
            <person name="Putra M."/>
            <person name="Sireger I.Z."/>
            <person name="Indrioko S."/>
            <person name="Kosugi Y."/>
            <person name="Izuno A."/>
            <person name="Isagi Y."/>
            <person name="Lee S.L."/>
            <person name="Shimizu K.K."/>
        </authorList>
    </citation>
    <scope>NUCLEOTIDE SEQUENCE [LARGE SCALE GENOMIC DNA]</scope>
    <source>
        <strain evidence="1">214</strain>
    </source>
</reference>
<dbReference type="AlphaFoldDB" id="A0AAV5IAC0"/>
<name>A0AAV5IAC0_9ROSI</name>